<dbReference type="GO" id="GO:0016301">
    <property type="term" value="F:kinase activity"/>
    <property type="evidence" value="ECO:0007669"/>
    <property type="project" value="UniProtKB-KW"/>
</dbReference>
<dbReference type="InterPro" id="IPR029044">
    <property type="entry name" value="Nucleotide-diphossugar_trans"/>
</dbReference>
<dbReference type="PANTHER" id="PTHR43777">
    <property type="entry name" value="MOLYBDENUM COFACTOR CYTIDYLYLTRANSFERASE"/>
    <property type="match status" value="1"/>
</dbReference>
<name>A0ABQ0MU00_9GAMM</name>
<dbReference type="Proteomes" id="UP000197068">
    <property type="component" value="Unassembled WGS sequence"/>
</dbReference>
<keyword evidence="1" id="KW-0460">Magnesium</keyword>
<dbReference type="InterPro" id="IPR025877">
    <property type="entry name" value="MobA-like_NTP_Trfase"/>
</dbReference>
<keyword evidence="3" id="KW-0418">Kinase</keyword>
<keyword evidence="3" id="KW-0808">Transferase</keyword>
<protein>
    <submittedName>
        <fullName evidence="3">4-diphosphocytidyl-2C-methyl-D-erythritol kinase</fullName>
    </submittedName>
</protein>
<reference evidence="3 4" key="1">
    <citation type="submission" date="2017-06" db="EMBL/GenBank/DDBJ databases">
        <title>Whole Genome Sequences of Colwellia marinimaniae MTCD1.</title>
        <authorList>
            <person name="Kusumoto H."/>
            <person name="Inoue M."/>
            <person name="Tanikawa K."/>
            <person name="Maeji H."/>
            <person name="Cameron J.H."/>
            <person name="Bartlett D.H."/>
        </authorList>
    </citation>
    <scope>NUCLEOTIDE SEQUENCE [LARGE SCALE GENOMIC DNA]</scope>
    <source>
        <strain evidence="3 4">MTCD1</strain>
    </source>
</reference>
<dbReference type="SUPFAM" id="SSF53448">
    <property type="entry name" value="Nucleotide-diphospho-sugar transferases"/>
    <property type="match status" value="1"/>
</dbReference>
<dbReference type="Gene3D" id="3.90.550.10">
    <property type="entry name" value="Spore Coat Polysaccharide Biosynthesis Protein SpsA, Chain A"/>
    <property type="match status" value="1"/>
</dbReference>
<comment type="caution">
    <text evidence="3">The sequence shown here is derived from an EMBL/GenBank/DDBJ whole genome shotgun (WGS) entry which is preliminary data.</text>
</comment>
<evidence type="ECO:0000259" key="2">
    <source>
        <dbReference type="Pfam" id="PF12804"/>
    </source>
</evidence>
<sequence>MQVNIILLAAGKGLRFQQSVPNQVGCGSIKQLAQIDGKPLITYSIEKLQPLLEHAGVNILYVTLGANKNVIKSRLPAEVSVIASQHWSQGMGHTLAESVHSIKAHSSHVLIALADQALVTTEHYQALLNASKAQPNKIIATRCDEQLMAPAIFPEKYFPQLLKLQGDKGAGKLLQQHANKFDAITCAEAKFDIDTLADLEQVRQYLQNAQAENNLSETTS</sequence>
<evidence type="ECO:0000313" key="3">
    <source>
        <dbReference type="EMBL" id="GAW95111.1"/>
    </source>
</evidence>
<dbReference type="PANTHER" id="PTHR43777:SF1">
    <property type="entry name" value="MOLYBDENUM COFACTOR CYTIDYLYLTRANSFERASE"/>
    <property type="match status" value="1"/>
</dbReference>
<dbReference type="EMBL" id="BDQM01000003">
    <property type="protein sequence ID" value="GAW95111.1"/>
    <property type="molecule type" value="Genomic_DNA"/>
</dbReference>
<keyword evidence="4" id="KW-1185">Reference proteome</keyword>
<organism evidence="3 4">
    <name type="scientific">Colwellia marinimaniae</name>
    <dbReference type="NCBI Taxonomy" id="1513592"/>
    <lineage>
        <taxon>Bacteria</taxon>
        <taxon>Pseudomonadati</taxon>
        <taxon>Pseudomonadota</taxon>
        <taxon>Gammaproteobacteria</taxon>
        <taxon>Alteromonadales</taxon>
        <taxon>Colwelliaceae</taxon>
        <taxon>Colwellia</taxon>
    </lineage>
</organism>
<gene>
    <name evidence="3" type="ORF">MTCD1_00710</name>
</gene>
<dbReference type="CDD" id="cd04182">
    <property type="entry name" value="GT_2_like_f"/>
    <property type="match status" value="1"/>
</dbReference>
<dbReference type="Pfam" id="PF12804">
    <property type="entry name" value="NTP_transf_3"/>
    <property type="match status" value="1"/>
</dbReference>
<dbReference type="RefSeq" id="WP_057179341.1">
    <property type="nucleotide sequence ID" value="NZ_BDQM01000003.1"/>
</dbReference>
<accession>A0ABQ0MU00</accession>
<feature type="domain" description="MobA-like NTP transferase" evidence="2">
    <location>
        <begin position="6"/>
        <end position="178"/>
    </location>
</feature>
<proteinExistence type="predicted"/>
<evidence type="ECO:0000256" key="1">
    <source>
        <dbReference type="ARBA" id="ARBA00022842"/>
    </source>
</evidence>
<evidence type="ECO:0000313" key="4">
    <source>
        <dbReference type="Proteomes" id="UP000197068"/>
    </source>
</evidence>